<dbReference type="PANTHER" id="PTHR34389">
    <property type="entry name" value="L-RHAMNOSE MUTAROTASE"/>
    <property type="match status" value="1"/>
</dbReference>
<evidence type="ECO:0000313" key="2">
    <source>
        <dbReference type="Proteomes" id="UP000477311"/>
    </source>
</evidence>
<evidence type="ECO:0000313" key="1">
    <source>
        <dbReference type="EMBL" id="NGO38048.1"/>
    </source>
</evidence>
<dbReference type="InterPro" id="IPR011008">
    <property type="entry name" value="Dimeric_a/b-barrel"/>
</dbReference>
<comment type="caution">
    <text evidence="1">The sequence shown here is derived from an EMBL/GenBank/DDBJ whole genome shotgun (WGS) entry which is preliminary data.</text>
</comment>
<dbReference type="SUPFAM" id="SSF54909">
    <property type="entry name" value="Dimeric alpha+beta barrel"/>
    <property type="match status" value="1"/>
</dbReference>
<keyword evidence="2" id="KW-1185">Reference proteome</keyword>
<dbReference type="GO" id="GO:0016857">
    <property type="term" value="F:racemase and epimerase activity, acting on carbohydrates and derivatives"/>
    <property type="evidence" value="ECO:0007669"/>
    <property type="project" value="InterPro"/>
</dbReference>
<dbReference type="Gene3D" id="3.30.70.100">
    <property type="match status" value="1"/>
</dbReference>
<dbReference type="Pfam" id="PF05336">
    <property type="entry name" value="rhaM"/>
    <property type="match status" value="1"/>
</dbReference>
<reference evidence="1 2" key="1">
    <citation type="submission" date="2020-02" db="EMBL/GenBank/DDBJ databases">
        <title>Draft genome sequence of Limisphaera ngatamarikiensis NGM72.4T, a thermophilic Verrucomicrobia grouped in subdivision 3.</title>
        <authorList>
            <person name="Carere C.R."/>
            <person name="Steen J."/>
            <person name="Hugenholtz P."/>
            <person name="Stott M.B."/>
        </authorList>
    </citation>
    <scope>NUCLEOTIDE SEQUENCE [LARGE SCALE GENOMIC DNA]</scope>
    <source>
        <strain evidence="1 2">NGM72.4</strain>
    </source>
</reference>
<sequence>MRLRGFAMKLKPGCAEEYRRRHDALWPELAALLRESGISDYAIFLDAGTNTLFAVQKLGSGFDAEALRRHPVMRRWWAYMADLMEVQPDGAPVEVELDLMFYLP</sequence>
<dbReference type="PANTHER" id="PTHR34389:SF2">
    <property type="entry name" value="L-RHAMNOSE MUTAROTASE"/>
    <property type="match status" value="1"/>
</dbReference>
<name>A0A6M1RD72_9BACT</name>
<dbReference type="AlphaFoldDB" id="A0A6M1RD72"/>
<dbReference type="GO" id="GO:0019301">
    <property type="term" value="P:rhamnose catabolic process"/>
    <property type="evidence" value="ECO:0007669"/>
    <property type="project" value="TreeGrafter"/>
</dbReference>
<proteinExistence type="predicted"/>
<dbReference type="Proteomes" id="UP000477311">
    <property type="component" value="Unassembled WGS sequence"/>
</dbReference>
<gene>
    <name evidence="1" type="ORF">G4L39_01370</name>
</gene>
<dbReference type="EMBL" id="JAAKYA010000006">
    <property type="protein sequence ID" value="NGO38048.1"/>
    <property type="molecule type" value="Genomic_DNA"/>
</dbReference>
<accession>A0A6M1RD72</accession>
<organism evidence="1 2">
    <name type="scientific">Limisphaera ngatamarikiensis</name>
    <dbReference type="NCBI Taxonomy" id="1324935"/>
    <lineage>
        <taxon>Bacteria</taxon>
        <taxon>Pseudomonadati</taxon>
        <taxon>Verrucomicrobiota</taxon>
        <taxon>Verrucomicrobiia</taxon>
        <taxon>Limisphaerales</taxon>
        <taxon>Limisphaeraceae</taxon>
        <taxon>Limisphaera</taxon>
    </lineage>
</organism>
<dbReference type="InterPro" id="IPR008000">
    <property type="entry name" value="Rham/fucose_mutarotase"/>
</dbReference>
<protein>
    <submittedName>
        <fullName evidence="1">L-rhamnose mutarotase</fullName>
    </submittedName>
</protein>